<organism evidence="1 2">
    <name type="scientific">Protomyces lactucae-debilis</name>
    <dbReference type="NCBI Taxonomy" id="2754530"/>
    <lineage>
        <taxon>Eukaryota</taxon>
        <taxon>Fungi</taxon>
        <taxon>Dikarya</taxon>
        <taxon>Ascomycota</taxon>
        <taxon>Taphrinomycotina</taxon>
        <taxon>Taphrinomycetes</taxon>
        <taxon>Taphrinales</taxon>
        <taxon>Protomycetaceae</taxon>
        <taxon>Protomyces</taxon>
    </lineage>
</organism>
<protein>
    <recommendedName>
        <fullName evidence="3">BTB domain-containing protein</fullName>
    </recommendedName>
</protein>
<reference evidence="1 2" key="1">
    <citation type="submission" date="2016-07" db="EMBL/GenBank/DDBJ databases">
        <title>Pervasive Adenine N6-methylation of Active Genes in Fungi.</title>
        <authorList>
            <consortium name="DOE Joint Genome Institute"/>
            <person name="Mondo S.J."/>
            <person name="Dannebaum R.O."/>
            <person name="Kuo R.C."/>
            <person name="Labutti K."/>
            <person name="Haridas S."/>
            <person name="Kuo A."/>
            <person name="Salamov A."/>
            <person name="Ahrendt S.R."/>
            <person name="Lipzen A."/>
            <person name="Sullivan W."/>
            <person name="Andreopoulos W.B."/>
            <person name="Clum A."/>
            <person name="Lindquist E."/>
            <person name="Daum C."/>
            <person name="Ramamoorthy G.K."/>
            <person name="Gryganskyi A."/>
            <person name="Culley D."/>
            <person name="Magnuson J.K."/>
            <person name="James T.Y."/>
            <person name="O'Malley M.A."/>
            <person name="Stajich J.E."/>
            <person name="Spatafora J.W."/>
            <person name="Visel A."/>
            <person name="Grigoriev I.V."/>
        </authorList>
    </citation>
    <scope>NUCLEOTIDE SEQUENCE [LARGE SCALE GENOMIC DNA]</scope>
    <source>
        <strain evidence="1 2">12-1054</strain>
    </source>
</reference>
<dbReference type="STRING" id="56484.A0A1Y2FN51"/>
<sequence length="321" mass="34493">MNGTAAMHGETAQDIADIPSYLYNQGFRRGAFSDTRLVLHPSQRLLAQFHTTGQQPPAFPVYSLHALLLARSPTLFACLARQGNHPPPYTLHLEFDDAHLTVEGLDVALGTLYSGGSGLPGAVLLHEQDRPAATTSVSVSGSPTPSQTSSGLHVGLLAAAQLLGLHGLAQQAWQACTTRWRTEEGVAEGIRYALSMGYLDSPAPEAGADTGGKHAGRVLLDDLLEQLVRALPSAALEGVLVSLPFPLVKQSLEHEQLQLSSMDRHNFARRIVEQRRQAGVLAPGVEESVVMAFGGDSRSGGIEILRRERGARKKQLWRAPQ</sequence>
<dbReference type="PANTHER" id="PTHR47369:SF2">
    <property type="entry name" value="BTB_POZ DOMAIN-CONTAINING PROTEIN 2"/>
    <property type="match status" value="1"/>
</dbReference>
<dbReference type="PANTHER" id="PTHR47369">
    <property type="entry name" value="BTB/POZ DOMAIN-CONTAINING PROTEIN"/>
    <property type="match status" value="1"/>
</dbReference>
<gene>
    <name evidence="1" type="ORF">BCR37DRAFT_250985</name>
</gene>
<dbReference type="RefSeq" id="XP_040726557.1">
    <property type="nucleotide sequence ID" value="XM_040866620.1"/>
</dbReference>
<comment type="caution">
    <text evidence="1">The sequence shown here is derived from an EMBL/GenBank/DDBJ whole genome shotgun (WGS) entry which is preliminary data.</text>
</comment>
<dbReference type="AlphaFoldDB" id="A0A1Y2FN51"/>
<dbReference type="OrthoDB" id="6359943at2759"/>
<keyword evidence="2" id="KW-1185">Reference proteome</keyword>
<name>A0A1Y2FN51_PROLT</name>
<dbReference type="GeneID" id="63783219"/>
<evidence type="ECO:0008006" key="3">
    <source>
        <dbReference type="Google" id="ProtNLM"/>
    </source>
</evidence>
<evidence type="ECO:0000313" key="2">
    <source>
        <dbReference type="Proteomes" id="UP000193685"/>
    </source>
</evidence>
<evidence type="ECO:0000313" key="1">
    <source>
        <dbReference type="EMBL" id="ORY84774.1"/>
    </source>
</evidence>
<proteinExistence type="predicted"/>
<dbReference type="OMA" id="GFQTGNY"/>
<dbReference type="EMBL" id="MCFI01000005">
    <property type="protein sequence ID" value="ORY84774.1"/>
    <property type="molecule type" value="Genomic_DNA"/>
</dbReference>
<dbReference type="Proteomes" id="UP000193685">
    <property type="component" value="Unassembled WGS sequence"/>
</dbReference>
<accession>A0A1Y2FN51</accession>